<sequence>MHILKWAAKVTFYPSAIEMLKAKRFRIGTHLNETKHDSCVFIAMLIKPSCSLVAAVIAAMLSGVGVSIYYRVRLAHAHAEAAAVRERHALDLKAISDATLAAERKAAENRQAAAQRIEALDAQLTKERQAHETDSRRYRAALAAGTERLRVAVRDCSTRGDDLSGSASTASVGDGAAAYADLDSATAQRVFAVAADDQREIDKLRALQRYVCTVRPATAGCS</sequence>
<comment type="caution">
    <text evidence="3">The sequence shown here is derived from an EMBL/GenBank/DDBJ whole genome shotgun (WGS) entry which is preliminary data.</text>
</comment>
<proteinExistence type="predicted"/>
<name>A0A2P5KA59_9BURK</name>
<keyword evidence="4" id="KW-1185">Reference proteome</keyword>
<evidence type="ECO:0000256" key="1">
    <source>
        <dbReference type="SAM" id="Coils"/>
    </source>
</evidence>
<evidence type="ECO:0000256" key="2">
    <source>
        <dbReference type="SAM" id="Phobius"/>
    </source>
</evidence>
<keyword evidence="2" id="KW-1133">Transmembrane helix</keyword>
<gene>
    <name evidence="3" type="ORF">B0O95_107124</name>
</gene>
<organism evidence="3 4">
    <name type="scientific">Mycetohabitans endofungorum</name>
    <dbReference type="NCBI Taxonomy" id="417203"/>
    <lineage>
        <taxon>Bacteria</taxon>
        <taxon>Pseudomonadati</taxon>
        <taxon>Pseudomonadota</taxon>
        <taxon>Betaproteobacteria</taxon>
        <taxon>Burkholderiales</taxon>
        <taxon>Burkholderiaceae</taxon>
        <taxon>Mycetohabitans</taxon>
    </lineage>
</organism>
<evidence type="ECO:0000313" key="3">
    <source>
        <dbReference type="EMBL" id="PPB83608.1"/>
    </source>
</evidence>
<protein>
    <submittedName>
        <fullName evidence="3">Bacteriophage Rz lysis protein</fullName>
    </submittedName>
</protein>
<reference evidence="3 4" key="1">
    <citation type="submission" date="2018-01" db="EMBL/GenBank/DDBJ databases">
        <title>Genomic Encyclopedia of Type Strains, Phase III (KMG-III): the genomes of soil and plant-associated and newly described type strains.</title>
        <authorList>
            <person name="Whitman W."/>
        </authorList>
    </citation>
    <scope>NUCLEOTIDE SEQUENCE [LARGE SCALE GENOMIC DNA]</scope>
    <source>
        <strain evidence="3 4">HKI456</strain>
    </source>
</reference>
<keyword evidence="1" id="KW-0175">Coiled coil</keyword>
<accession>A0A2P5KA59</accession>
<dbReference type="Proteomes" id="UP000243096">
    <property type="component" value="Unassembled WGS sequence"/>
</dbReference>
<keyword evidence="2" id="KW-0472">Membrane</keyword>
<dbReference type="AlphaFoldDB" id="A0A2P5KA59"/>
<feature type="coiled-coil region" evidence="1">
    <location>
        <begin position="103"/>
        <end position="130"/>
    </location>
</feature>
<dbReference type="EMBL" id="PRDW01000007">
    <property type="protein sequence ID" value="PPB83608.1"/>
    <property type="molecule type" value="Genomic_DNA"/>
</dbReference>
<dbReference type="RefSeq" id="WP_332908561.1">
    <property type="nucleotide sequence ID" value="NZ_CP062178.1"/>
</dbReference>
<keyword evidence="2" id="KW-0812">Transmembrane</keyword>
<feature type="transmembrane region" description="Helical" evidence="2">
    <location>
        <begin position="52"/>
        <end position="70"/>
    </location>
</feature>
<evidence type="ECO:0000313" key="4">
    <source>
        <dbReference type="Proteomes" id="UP000243096"/>
    </source>
</evidence>